<comment type="subunit">
    <text evidence="4">Monomer.</text>
</comment>
<dbReference type="EC" id="3.1.26.4" evidence="5"/>
<evidence type="ECO:0000256" key="1">
    <source>
        <dbReference type="ARBA" id="ARBA00000077"/>
    </source>
</evidence>
<evidence type="ECO:0000256" key="9">
    <source>
        <dbReference type="ARBA" id="ARBA00022801"/>
    </source>
</evidence>
<accession>A0A1H8A830</accession>
<dbReference type="NCBIfam" id="NF001236">
    <property type="entry name" value="PRK00203.1"/>
    <property type="match status" value="1"/>
</dbReference>
<dbReference type="CDD" id="cd09278">
    <property type="entry name" value="RNase_HI_prokaryote_like"/>
    <property type="match status" value="1"/>
</dbReference>
<dbReference type="InterPro" id="IPR012337">
    <property type="entry name" value="RNaseH-like_sf"/>
</dbReference>
<dbReference type="EMBL" id="FOBB01000005">
    <property type="protein sequence ID" value="SEM65978.1"/>
    <property type="molecule type" value="Genomic_DNA"/>
</dbReference>
<evidence type="ECO:0000256" key="7">
    <source>
        <dbReference type="ARBA" id="ARBA00022723"/>
    </source>
</evidence>
<keyword evidence="13" id="KW-1185">Reference proteome</keyword>
<evidence type="ECO:0000256" key="5">
    <source>
        <dbReference type="ARBA" id="ARBA00012180"/>
    </source>
</evidence>
<keyword evidence="7" id="KW-0479">Metal-binding</keyword>
<dbReference type="OrthoDB" id="7845843at2"/>
<evidence type="ECO:0000256" key="6">
    <source>
        <dbReference type="ARBA" id="ARBA00022722"/>
    </source>
</evidence>
<dbReference type="STRING" id="573321.SAMN04488505_105328"/>
<evidence type="ECO:0000256" key="10">
    <source>
        <dbReference type="ARBA" id="ARBA00022842"/>
    </source>
</evidence>
<dbReference type="PROSITE" id="PS50879">
    <property type="entry name" value="RNASE_H_1"/>
    <property type="match status" value="1"/>
</dbReference>
<proteinExistence type="inferred from homology"/>
<dbReference type="InterPro" id="IPR022892">
    <property type="entry name" value="RNaseHI"/>
</dbReference>
<sequence length="152" mass="17377">MSEITIYTDGAARGNPGKGGYGAILMWGTLRKELSQGYMHTTNNRMELMGVIVALEAMKKEGQDITIYTDSQYLVNSIEKGWLWNWVKTGFKDKKNKDLWMRFIPAFKKQKVKMVWVKGHASNPYNNRCDELATYAADNGPWLIDEGFEQNA</sequence>
<dbReference type="GO" id="GO:0004523">
    <property type="term" value="F:RNA-DNA hybrid ribonuclease activity"/>
    <property type="evidence" value="ECO:0007669"/>
    <property type="project" value="UniProtKB-EC"/>
</dbReference>
<dbReference type="RefSeq" id="WP_089916916.1">
    <property type="nucleotide sequence ID" value="NZ_FOBB01000005.1"/>
</dbReference>
<evidence type="ECO:0000313" key="13">
    <source>
        <dbReference type="Proteomes" id="UP000198984"/>
    </source>
</evidence>
<dbReference type="GO" id="GO:0043137">
    <property type="term" value="P:DNA replication, removal of RNA primer"/>
    <property type="evidence" value="ECO:0007669"/>
    <property type="project" value="TreeGrafter"/>
</dbReference>
<comment type="similarity">
    <text evidence="3">Belongs to the RNase H family.</text>
</comment>
<evidence type="ECO:0000256" key="2">
    <source>
        <dbReference type="ARBA" id="ARBA00001946"/>
    </source>
</evidence>
<dbReference type="SUPFAM" id="SSF53098">
    <property type="entry name" value="Ribonuclease H-like"/>
    <property type="match status" value="1"/>
</dbReference>
<comment type="cofactor">
    <cofactor evidence="2">
        <name>Mg(2+)</name>
        <dbReference type="ChEBI" id="CHEBI:18420"/>
    </cofactor>
</comment>
<evidence type="ECO:0000313" key="12">
    <source>
        <dbReference type="EMBL" id="SEM65978.1"/>
    </source>
</evidence>
<keyword evidence="6" id="KW-0540">Nuclease</keyword>
<dbReference type="InterPro" id="IPR050092">
    <property type="entry name" value="RNase_H"/>
</dbReference>
<dbReference type="AlphaFoldDB" id="A0A1H8A830"/>
<keyword evidence="8" id="KW-0255">Endonuclease</keyword>
<dbReference type="Pfam" id="PF00075">
    <property type="entry name" value="RNase_H"/>
    <property type="match status" value="1"/>
</dbReference>
<dbReference type="PANTHER" id="PTHR10642:SF26">
    <property type="entry name" value="RIBONUCLEASE H1"/>
    <property type="match status" value="1"/>
</dbReference>
<dbReference type="InterPro" id="IPR036397">
    <property type="entry name" value="RNaseH_sf"/>
</dbReference>
<dbReference type="GO" id="GO:0046872">
    <property type="term" value="F:metal ion binding"/>
    <property type="evidence" value="ECO:0007669"/>
    <property type="project" value="UniProtKB-KW"/>
</dbReference>
<organism evidence="12 13">
    <name type="scientific">Chitinophaga rupis</name>
    <dbReference type="NCBI Taxonomy" id="573321"/>
    <lineage>
        <taxon>Bacteria</taxon>
        <taxon>Pseudomonadati</taxon>
        <taxon>Bacteroidota</taxon>
        <taxon>Chitinophagia</taxon>
        <taxon>Chitinophagales</taxon>
        <taxon>Chitinophagaceae</taxon>
        <taxon>Chitinophaga</taxon>
    </lineage>
</organism>
<evidence type="ECO:0000259" key="11">
    <source>
        <dbReference type="PROSITE" id="PS50879"/>
    </source>
</evidence>
<evidence type="ECO:0000256" key="8">
    <source>
        <dbReference type="ARBA" id="ARBA00022759"/>
    </source>
</evidence>
<keyword evidence="9" id="KW-0378">Hydrolase</keyword>
<name>A0A1H8A830_9BACT</name>
<dbReference type="InterPro" id="IPR002156">
    <property type="entry name" value="RNaseH_domain"/>
</dbReference>
<protein>
    <recommendedName>
        <fullName evidence="5">ribonuclease H</fullName>
        <ecNumber evidence="5">3.1.26.4</ecNumber>
    </recommendedName>
</protein>
<dbReference type="Proteomes" id="UP000198984">
    <property type="component" value="Unassembled WGS sequence"/>
</dbReference>
<feature type="domain" description="RNase H type-1" evidence="11">
    <location>
        <begin position="1"/>
        <end position="138"/>
    </location>
</feature>
<comment type="catalytic activity">
    <reaction evidence="1">
        <text>Endonucleolytic cleavage to 5'-phosphomonoester.</text>
        <dbReference type="EC" id="3.1.26.4"/>
    </reaction>
</comment>
<dbReference type="PANTHER" id="PTHR10642">
    <property type="entry name" value="RIBONUCLEASE H1"/>
    <property type="match status" value="1"/>
</dbReference>
<gene>
    <name evidence="12" type="ORF">SAMN04488505_105328</name>
</gene>
<dbReference type="GO" id="GO:0003676">
    <property type="term" value="F:nucleic acid binding"/>
    <property type="evidence" value="ECO:0007669"/>
    <property type="project" value="InterPro"/>
</dbReference>
<reference evidence="12 13" key="1">
    <citation type="submission" date="2016-10" db="EMBL/GenBank/DDBJ databases">
        <authorList>
            <person name="de Groot N.N."/>
        </authorList>
    </citation>
    <scope>NUCLEOTIDE SEQUENCE [LARGE SCALE GENOMIC DNA]</scope>
    <source>
        <strain evidence="12 13">DSM 21039</strain>
    </source>
</reference>
<evidence type="ECO:0000256" key="4">
    <source>
        <dbReference type="ARBA" id="ARBA00011245"/>
    </source>
</evidence>
<keyword evidence="10" id="KW-0460">Magnesium</keyword>
<evidence type="ECO:0000256" key="3">
    <source>
        <dbReference type="ARBA" id="ARBA00005300"/>
    </source>
</evidence>
<dbReference type="Gene3D" id="3.30.420.10">
    <property type="entry name" value="Ribonuclease H-like superfamily/Ribonuclease H"/>
    <property type="match status" value="1"/>
</dbReference>